<evidence type="ECO:0000256" key="10">
    <source>
        <dbReference type="ARBA" id="ARBA00034923"/>
    </source>
</evidence>
<dbReference type="GO" id="GO:0043138">
    <property type="term" value="F:3'-5' DNA helicase activity"/>
    <property type="evidence" value="ECO:0007669"/>
    <property type="project" value="UniProtKB-EC"/>
</dbReference>
<feature type="domain" description="UvrD-like helicase ATP-binding" evidence="13">
    <location>
        <begin position="8"/>
        <end position="331"/>
    </location>
</feature>
<evidence type="ECO:0000256" key="9">
    <source>
        <dbReference type="ARBA" id="ARBA00034808"/>
    </source>
</evidence>
<evidence type="ECO:0000256" key="6">
    <source>
        <dbReference type="ARBA" id="ARBA00023125"/>
    </source>
</evidence>
<dbReference type="InterPro" id="IPR014016">
    <property type="entry name" value="UvrD-like_ATP-bd"/>
</dbReference>
<comment type="similarity">
    <text evidence="1">Belongs to the helicase family. UvrD subfamily.</text>
</comment>
<comment type="catalytic activity">
    <reaction evidence="11">
        <text>ATP + H2O = ADP + phosphate + H(+)</text>
        <dbReference type="Rhea" id="RHEA:13065"/>
        <dbReference type="ChEBI" id="CHEBI:15377"/>
        <dbReference type="ChEBI" id="CHEBI:15378"/>
        <dbReference type="ChEBI" id="CHEBI:30616"/>
        <dbReference type="ChEBI" id="CHEBI:43474"/>
        <dbReference type="ChEBI" id="CHEBI:456216"/>
        <dbReference type="EC" id="5.6.2.4"/>
    </reaction>
</comment>
<dbReference type="AlphaFoldDB" id="A0A5Q4ZYP2"/>
<geneLocation type="plasmid" evidence="15">
    <name>pAWOD_2</name>
</geneLocation>
<dbReference type="CDD" id="cd17932">
    <property type="entry name" value="DEXQc_UvrD"/>
    <property type="match status" value="1"/>
</dbReference>
<keyword evidence="4 12" id="KW-0347">Helicase</keyword>
<protein>
    <recommendedName>
        <fullName evidence="9">DNA 3'-5' helicase</fullName>
        <ecNumber evidence="9">5.6.2.4</ecNumber>
    </recommendedName>
    <alternativeName>
        <fullName evidence="10">DNA 3'-5' helicase II</fullName>
    </alternativeName>
</protein>
<reference evidence="15" key="1">
    <citation type="submission" date="2019-09" db="EMBL/GenBank/DDBJ databases">
        <authorList>
            <person name="Hjerde E."/>
        </authorList>
    </citation>
    <scope>NUCLEOTIDE SEQUENCE [LARGE SCALE GENOMIC DNA]</scope>
    <source>
        <strain evidence="15">06/09/160</strain>
        <plasmid evidence="15">pAWOD_2</plasmid>
    </source>
</reference>
<dbReference type="EMBL" id="LR721753">
    <property type="protein sequence ID" value="VVV06984.1"/>
    <property type="molecule type" value="Genomic_DNA"/>
</dbReference>
<evidence type="ECO:0000256" key="2">
    <source>
        <dbReference type="ARBA" id="ARBA00022741"/>
    </source>
</evidence>
<evidence type="ECO:0000313" key="15">
    <source>
        <dbReference type="EMBL" id="VVV06984.1"/>
    </source>
</evidence>
<proteinExistence type="inferred from homology"/>
<dbReference type="GO" id="GO:0016887">
    <property type="term" value="F:ATP hydrolysis activity"/>
    <property type="evidence" value="ECO:0007669"/>
    <property type="project" value="RHEA"/>
</dbReference>
<dbReference type="Gene3D" id="1.10.10.160">
    <property type="match status" value="1"/>
</dbReference>
<evidence type="ECO:0000256" key="5">
    <source>
        <dbReference type="ARBA" id="ARBA00022840"/>
    </source>
</evidence>
<comment type="catalytic activity">
    <reaction evidence="8">
        <text>Couples ATP hydrolysis with the unwinding of duplex DNA by translocating in the 3'-5' direction.</text>
        <dbReference type="EC" id="5.6.2.4"/>
    </reaction>
</comment>
<keyword evidence="15" id="KW-0614">Plasmid</keyword>
<dbReference type="EC" id="5.6.2.4" evidence="9"/>
<feature type="domain" description="UvrD-like helicase C-terminal" evidence="14">
    <location>
        <begin position="332"/>
        <end position="655"/>
    </location>
</feature>
<dbReference type="PANTHER" id="PTHR11070">
    <property type="entry name" value="UVRD / RECB / PCRA DNA HELICASE FAMILY MEMBER"/>
    <property type="match status" value="1"/>
</dbReference>
<dbReference type="Gene3D" id="1.10.486.10">
    <property type="entry name" value="PCRA, domain 4"/>
    <property type="match status" value="1"/>
</dbReference>
<dbReference type="Pfam" id="PF13361">
    <property type="entry name" value="UvrD_C"/>
    <property type="match status" value="1"/>
</dbReference>
<name>A0A5Q4ZYP2_9GAMM</name>
<dbReference type="InterPro" id="IPR014017">
    <property type="entry name" value="DNA_helicase_UvrD-like_C"/>
</dbReference>
<dbReference type="RefSeq" id="WP_192957872.1">
    <property type="nucleotide sequence ID" value="NZ_LR721753.1"/>
</dbReference>
<evidence type="ECO:0000256" key="4">
    <source>
        <dbReference type="ARBA" id="ARBA00022806"/>
    </source>
</evidence>
<dbReference type="GO" id="GO:0005524">
    <property type="term" value="F:ATP binding"/>
    <property type="evidence" value="ECO:0007669"/>
    <property type="project" value="UniProtKB-UniRule"/>
</dbReference>
<accession>A0A5Q4ZYP2</accession>
<dbReference type="Gene3D" id="3.40.50.300">
    <property type="entry name" value="P-loop containing nucleotide triphosphate hydrolases"/>
    <property type="match status" value="2"/>
</dbReference>
<dbReference type="GO" id="GO:0003677">
    <property type="term" value="F:DNA binding"/>
    <property type="evidence" value="ECO:0007669"/>
    <property type="project" value="UniProtKB-KW"/>
</dbReference>
<dbReference type="PROSITE" id="PS51198">
    <property type="entry name" value="UVRD_HELICASE_ATP_BIND"/>
    <property type="match status" value="1"/>
</dbReference>
<evidence type="ECO:0000259" key="14">
    <source>
        <dbReference type="PROSITE" id="PS51217"/>
    </source>
</evidence>
<evidence type="ECO:0000259" key="13">
    <source>
        <dbReference type="PROSITE" id="PS51198"/>
    </source>
</evidence>
<keyword evidence="5 12" id="KW-0067">ATP-binding</keyword>
<dbReference type="PANTHER" id="PTHR11070:SF2">
    <property type="entry name" value="ATP-DEPENDENT DNA HELICASE SRS2"/>
    <property type="match status" value="1"/>
</dbReference>
<evidence type="ECO:0000256" key="11">
    <source>
        <dbReference type="ARBA" id="ARBA00048988"/>
    </source>
</evidence>
<dbReference type="Pfam" id="PF00580">
    <property type="entry name" value="UvrD-helicase"/>
    <property type="match status" value="1"/>
</dbReference>
<evidence type="ECO:0000256" key="3">
    <source>
        <dbReference type="ARBA" id="ARBA00022801"/>
    </source>
</evidence>
<dbReference type="InterPro" id="IPR000212">
    <property type="entry name" value="DNA_helicase_UvrD/REP"/>
</dbReference>
<organism evidence="15">
    <name type="scientific">Aliivibrio wodanis</name>
    <dbReference type="NCBI Taxonomy" id="80852"/>
    <lineage>
        <taxon>Bacteria</taxon>
        <taxon>Pseudomonadati</taxon>
        <taxon>Pseudomonadota</taxon>
        <taxon>Gammaproteobacteria</taxon>
        <taxon>Vibrionales</taxon>
        <taxon>Vibrionaceae</taxon>
        <taxon>Aliivibrio</taxon>
    </lineage>
</organism>
<dbReference type="PROSITE" id="PS51217">
    <property type="entry name" value="UVRD_HELICASE_CTER"/>
    <property type="match status" value="1"/>
</dbReference>
<keyword evidence="2 12" id="KW-0547">Nucleotide-binding</keyword>
<sequence>MDVNQLLDGMTERQQQGILHSGSPTVITAGAGAGKTSVLTKRIVKAIYNSGDPESVVAITFTSDAASEMRERVNKLIGPELGSRAIISTFHSFAMNRILRPNWGHPYLRSLGCVGKTLAIEFSNLSLDHIRKNAMMTGLSQSQRKHLECFFEKPNDEFSSWLSLTRSYGFTPMTYFQELATQPNFPYSSIEELNNENEKLVLSDVDSSMYSNIYFLKTWIYYDSTLRERESIDFDQVLVFSMLLLEKERDVRIKLKQRYKIFEVDEFQDTNVCQYRFLLALVGDGKNLSMFGDIKQAIYSFRGSNCYLMANINKQFKDLVITNLPDNFRSTHKVVAAGNAIAKSMKIQLVSEDMIGHKESEVMPLVSRYDNEDQEANSIVNKIIALKSSGVAPQDIGILYRFNKLGQNMENYLISRGVSYRRIGNDKGLYEEPDIRDIVIYMHLIFNPYSIKAVRCFFASFVEFGITTGILNSALKSFRSGGHKEVNNHQLLSYILEQNLCKPSTKNHLSQVLKMIMHCSGRTSRISTFDSYCRDMNEQYANMPEEHCKEIENRLMEPFWGAVRDFVKELCTIYAERYKYMFYSPEDRKRRLNTSKDLAVKHFNLIFNACYEESLSDANLIKYICTRPLLDKVNKKDNEENTTDIELMTIHASKGLEKEAIFVIGCSEESWWKEPEVKSGTDKYEEELRLFYVALTRAIEHLNFTYSTTRVFRNNVEQCDPLRFLYLLKDTVTYRAVSHGEETLFSNMDTLSINKDINHD</sequence>
<dbReference type="InterPro" id="IPR027417">
    <property type="entry name" value="P-loop_NTPase"/>
</dbReference>
<dbReference type="GO" id="GO:0000725">
    <property type="term" value="P:recombinational repair"/>
    <property type="evidence" value="ECO:0007669"/>
    <property type="project" value="TreeGrafter"/>
</dbReference>
<evidence type="ECO:0000256" key="7">
    <source>
        <dbReference type="ARBA" id="ARBA00023235"/>
    </source>
</evidence>
<evidence type="ECO:0000256" key="12">
    <source>
        <dbReference type="PROSITE-ProRule" id="PRU00560"/>
    </source>
</evidence>
<evidence type="ECO:0000256" key="1">
    <source>
        <dbReference type="ARBA" id="ARBA00009922"/>
    </source>
</evidence>
<feature type="binding site" evidence="12">
    <location>
        <begin position="29"/>
        <end position="36"/>
    </location>
    <ligand>
        <name>ATP</name>
        <dbReference type="ChEBI" id="CHEBI:30616"/>
    </ligand>
</feature>
<keyword evidence="6" id="KW-0238">DNA-binding</keyword>
<keyword evidence="7" id="KW-0413">Isomerase</keyword>
<dbReference type="InterPro" id="IPR013986">
    <property type="entry name" value="DExx_box_DNA_helicase_dom_sf"/>
</dbReference>
<keyword evidence="3 12" id="KW-0378">Hydrolase</keyword>
<gene>
    <name evidence="15" type="primary">rep_7</name>
    <name evidence="15" type="ORF">AW0309160_04478</name>
</gene>
<dbReference type="SUPFAM" id="SSF52540">
    <property type="entry name" value="P-loop containing nucleoside triphosphate hydrolases"/>
    <property type="match status" value="1"/>
</dbReference>
<evidence type="ECO:0000256" key="8">
    <source>
        <dbReference type="ARBA" id="ARBA00034617"/>
    </source>
</evidence>